<dbReference type="EMBL" id="JACRDE010000104">
    <property type="protein sequence ID" value="MBI5248536.1"/>
    <property type="molecule type" value="Genomic_DNA"/>
</dbReference>
<proteinExistence type="predicted"/>
<dbReference type="Proteomes" id="UP000807825">
    <property type="component" value="Unassembled WGS sequence"/>
</dbReference>
<dbReference type="Pfam" id="PF07143">
    <property type="entry name" value="CrtC"/>
    <property type="match status" value="1"/>
</dbReference>
<accession>A0A9D6Z4U1</accession>
<evidence type="ECO:0000259" key="2">
    <source>
        <dbReference type="Pfam" id="PF07143"/>
    </source>
</evidence>
<gene>
    <name evidence="3" type="ORF">HY912_03480</name>
</gene>
<dbReference type="InterPro" id="IPR010791">
    <property type="entry name" value="AttH_dom"/>
</dbReference>
<evidence type="ECO:0000313" key="3">
    <source>
        <dbReference type="EMBL" id="MBI5248536.1"/>
    </source>
</evidence>
<feature type="non-terminal residue" evidence="3">
    <location>
        <position position="193"/>
    </location>
</feature>
<evidence type="ECO:0000256" key="1">
    <source>
        <dbReference type="SAM" id="SignalP"/>
    </source>
</evidence>
<name>A0A9D6Z4U1_9BACT</name>
<dbReference type="Gene3D" id="2.40.370.10">
    <property type="entry name" value="AttH-like domain"/>
    <property type="match status" value="1"/>
</dbReference>
<keyword evidence="1" id="KW-0732">Signal</keyword>
<feature type="chain" id="PRO_5039350628" evidence="1">
    <location>
        <begin position="21"/>
        <end position="193"/>
    </location>
</feature>
<organism evidence="3 4">
    <name type="scientific">Desulfomonile tiedjei</name>
    <dbReference type="NCBI Taxonomy" id="2358"/>
    <lineage>
        <taxon>Bacteria</taxon>
        <taxon>Pseudomonadati</taxon>
        <taxon>Thermodesulfobacteriota</taxon>
        <taxon>Desulfomonilia</taxon>
        <taxon>Desulfomonilales</taxon>
        <taxon>Desulfomonilaceae</taxon>
        <taxon>Desulfomonile</taxon>
    </lineage>
</organism>
<protein>
    <submittedName>
        <fullName evidence="3">Carotenoid 1,2-hydratase</fullName>
    </submittedName>
</protein>
<comment type="caution">
    <text evidence="3">The sequence shown here is derived from an EMBL/GenBank/DDBJ whole genome shotgun (WGS) entry which is preliminary data.</text>
</comment>
<dbReference type="PANTHER" id="PTHR38591:SF1">
    <property type="entry name" value="BLL1000 PROTEIN"/>
    <property type="match status" value="1"/>
</dbReference>
<dbReference type="PANTHER" id="PTHR38591">
    <property type="entry name" value="HYDROLASE"/>
    <property type="match status" value="1"/>
</dbReference>
<feature type="signal peptide" evidence="1">
    <location>
        <begin position="1"/>
        <end position="20"/>
    </location>
</feature>
<sequence>MIRLLVILGALVLSATNLGAGSGFLEAAPGRKFVFPGDHGKHPDFQTEWWYFTGNVDSPDGTKWGFQLTFFRRGMVKELTRNSSWAIRDLYPAHFALTDIRNGRFFHTEVISREGPGLAGAATDGLRVHVRDWSAQRKDEVIYIAAREGEHAINLALSPEKPLVLHGDSGYSRKGDSKSQASHYYSFTRLKAE</sequence>
<dbReference type="AlphaFoldDB" id="A0A9D6Z4U1"/>
<evidence type="ECO:0000313" key="4">
    <source>
        <dbReference type="Proteomes" id="UP000807825"/>
    </source>
</evidence>
<reference evidence="3" key="1">
    <citation type="submission" date="2020-07" db="EMBL/GenBank/DDBJ databases">
        <title>Huge and variable diversity of episymbiotic CPR bacteria and DPANN archaea in groundwater ecosystems.</title>
        <authorList>
            <person name="He C.Y."/>
            <person name="Keren R."/>
            <person name="Whittaker M."/>
            <person name="Farag I.F."/>
            <person name="Doudna J."/>
            <person name="Cate J.H.D."/>
            <person name="Banfield J.F."/>
        </authorList>
    </citation>
    <scope>NUCLEOTIDE SEQUENCE</scope>
    <source>
        <strain evidence="3">NC_groundwater_1664_Pr3_B-0.1um_52_9</strain>
    </source>
</reference>
<feature type="domain" description="AttH" evidence="2">
    <location>
        <begin position="47"/>
        <end position="192"/>
    </location>
</feature>
<dbReference type="SUPFAM" id="SSF159245">
    <property type="entry name" value="AttH-like"/>
    <property type="match status" value="1"/>
</dbReference>
<dbReference type="InterPro" id="IPR023374">
    <property type="entry name" value="AttH-like_dom_sf"/>
</dbReference>